<protein>
    <submittedName>
        <fullName evidence="1">Uncharacterized protein</fullName>
    </submittedName>
</protein>
<evidence type="ECO:0000313" key="2">
    <source>
        <dbReference type="Proteomes" id="UP001470230"/>
    </source>
</evidence>
<keyword evidence="2" id="KW-1185">Reference proteome</keyword>
<comment type="caution">
    <text evidence="1">The sequence shown here is derived from an EMBL/GenBank/DDBJ whole genome shotgun (WGS) entry which is preliminary data.</text>
</comment>
<accession>A0ABR2IYQ6</accession>
<dbReference type="EMBL" id="JAPFFF010000014">
    <property type="protein sequence ID" value="KAK8870751.1"/>
    <property type="molecule type" value="Genomic_DNA"/>
</dbReference>
<proteinExistence type="predicted"/>
<reference evidence="1 2" key="1">
    <citation type="submission" date="2024-04" db="EMBL/GenBank/DDBJ databases">
        <title>Tritrichomonas musculus Genome.</title>
        <authorList>
            <person name="Alves-Ferreira E."/>
            <person name="Grigg M."/>
            <person name="Lorenzi H."/>
            <person name="Galac M."/>
        </authorList>
    </citation>
    <scope>NUCLEOTIDE SEQUENCE [LARGE SCALE GENOMIC DNA]</scope>
    <source>
        <strain evidence="1 2">EAF2021</strain>
    </source>
</reference>
<organism evidence="1 2">
    <name type="scientific">Tritrichomonas musculus</name>
    <dbReference type="NCBI Taxonomy" id="1915356"/>
    <lineage>
        <taxon>Eukaryota</taxon>
        <taxon>Metamonada</taxon>
        <taxon>Parabasalia</taxon>
        <taxon>Tritrichomonadida</taxon>
        <taxon>Tritrichomonadidae</taxon>
        <taxon>Tritrichomonas</taxon>
    </lineage>
</organism>
<gene>
    <name evidence="1" type="ORF">M9Y10_008638</name>
</gene>
<sequence length="92" mass="10344">MEKKKKCVRLLFNCKHPAKLNPAALSLPPGTGTKATGDWTRPMRGYFHARFQGSPALQPLHLWRDNRFTPARFRTRNASTASNVSCVFNTGD</sequence>
<evidence type="ECO:0000313" key="1">
    <source>
        <dbReference type="EMBL" id="KAK8870751.1"/>
    </source>
</evidence>
<name>A0ABR2IYQ6_9EUKA</name>
<dbReference type="Proteomes" id="UP001470230">
    <property type="component" value="Unassembled WGS sequence"/>
</dbReference>